<dbReference type="SUPFAM" id="SSF56784">
    <property type="entry name" value="HAD-like"/>
    <property type="match status" value="1"/>
</dbReference>
<dbReference type="NCBIfam" id="TIGR01484">
    <property type="entry name" value="HAD-SF-IIB"/>
    <property type="match status" value="1"/>
</dbReference>
<dbReference type="PROSITE" id="PS01228">
    <property type="entry name" value="COF_1"/>
    <property type="match status" value="1"/>
</dbReference>
<dbReference type="InterPro" id="IPR000150">
    <property type="entry name" value="Cof"/>
</dbReference>
<evidence type="ECO:0000313" key="1">
    <source>
        <dbReference type="EMBL" id="HIW09133.1"/>
    </source>
</evidence>
<dbReference type="SFLD" id="SFLDS00003">
    <property type="entry name" value="Haloacid_Dehalogenase"/>
    <property type="match status" value="1"/>
</dbReference>
<protein>
    <submittedName>
        <fullName evidence="1">Cof-type HAD-IIB family hydrolase</fullName>
    </submittedName>
</protein>
<sequence length="279" mass="29497">MYTSPIRLIAVDLDGTVLNDRKQLTPRTAAALTAAAARGVEIVPATGRTAAGLPAELLALPGVRYAITSNGARMMDLAAGRAVRELYLPREKALAAFDILARYDCVTDLFQDGKGYTTEANRAAAYRFVPENLRDYVLRTRTVLPDLREFIAAQERGIEKLTIFFLEEAERQKAWAEVAALGVDVVSSLPLNMEINAAGVDKGAGLLALAEQLGLPTGALMACGDGGNDTAMIQAAGLGVAMANAFPEVKAAAKFVTASNNEDGVALAVEKFVLGKEAL</sequence>
<dbReference type="PROSITE" id="PS01229">
    <property type="entry name" value="COF_2"/>
    <property type="match status" value="1"/>
</dbReference>
<dbReference type="InterPro" id="IPR036412">
    <property type="entry name" value="HAD-like_sf"/>
</dbReference>
<dbReference type="GO" id="GO:0005829">
    <property type="term" value="C:cytosol"/>
    <property type="evidence" value="ECO:0007669"/>
    <property type="project" value="TreeGrafter"/>
</dbReference>
<dbReference type="AlphaFoldDB" id="A0A9D1QAW4"/>
<reference evidence="1" key="1">
    <citation type="journal article" date="2021" name="PeerJ">
        <title>Extensive microbial diversity within the chicken gut microbiome revealed by metagenomics and culture.</title>
        <authorList>
            <person name="Gilroy R."/>
            <person name="Ravi A."/>
            <person name="Getino M."/>
            <person name="Pursley I."/>
            <person name="Horton D.L."/>
            <person name="Alikhan N.F."/>
            <person name="Baker D."/>
            <person name="Gharbi K."/>
            <person name="Hall N."/>
            <person name="Watson M."/>
            <person name="Adriaenssens E.M."/>
            <person name="Foster-Nyarko E."/>
            <person name="Jarju S."/>
            <person name="Secka A."/>
            <person name="Antonio M."/>
            <person name="Oren A."/>
            <person name="Chaudhuri R.R."/>
            <person name="La Ragione R."/>
            <person name="Hildebrand F."/>
            <person name="Pallen M.J."/>
        </authorList>
    </citation>
    <scope>NUCLEOTIDE SEQUENCE</scope>
    <source>
        <strain evidence="1">ChiHcolR34-3080</strain>
    </source>
</reference>
<dbReference type="PANTHER" id="PTHR10000:SF8">
    <property type="entry name" value="HAD SUPERFAMILY HYDROLASE-LIKE, TYPE 3"/>
    <property type="match status" value="1"/>
</dbReference>
<accession>A0A9D1QAW4</accession>
<dbReference type="GO" id="GO:0016791">
    <property type="term" value="F:phosphatase activity"/>
    <property type="evidence" value="ECO:0007669"/>
    <property type="project" value="TreeGrafter"/>
</dbReference>
<name>A0A9D1QAW4_9FIRM</name>
<dbReference type="SFLD" id="SFLDG01140">
    <property type="entry name" value="C2.B:_Phosphomannomutase_and_P"/>
    <property type="match status" value="1"/>
</dbReference>
<dbReference type="InterPro" id="IPR023214">
    <property type="entry name" value="HAD_sf"/>
</dbReference>
<proteinExistence type="predicted"/>
<reference evidence="1" key="2">
    <citation type="submission" date="2021-04" db="EMBL/GenBank/DDBJ databases">
        <authorList>
            <person name="Gilroy R."/>
        </authorList>
    </citation>
    <scope>NUCLEOTIDE SEQUENCE</scope>
    <source>
        <strain evidence="1">ChiHcolR34-3080</strain>
    </source>
</reference>
<dbReference type="Pfam" id="PF08282">
    <property type="entry name" value="Hydrolase_3"/>
    <property type="match status" value="1"/>
</dbReference>
<dbReference type="Proteomes" id="UP000823933">
    <property type="component" value="Unassembled WGS sequence"/>
</dbReference>
<dbReference type="GO" id="GO:0000287">
    <property type="term" value="F:magnesium ion binding"/>
    <property type="evidence" value="ECO:0007669"/>
    <property type="project" value="TreeGrafter"/>
</dbReference>
<comment type="caution">
    <text evidence="1">The sequence shown here is derived from an EMBL/GenBank/DDBJ whole genome shotgun (WGS) entry which is preliminary data.</text>
</comment>
<dbReference type="Gene3D" id="3.40.50.1000">
    <property type="entry name" value="HAD superfamily/HAD-like"/>
    <property type="match status" value="1"/>
</dbReference>
<keyword evidence="1" id="KW-0378">Hydrolase</keyword>
<dbReference type="PANTHER" id="PTHR10000">
    <property type="entry name" value="PHOSPHOSERINE PHOSPHATASE"/>
    <property type="match status" value="1"/>
</dbReference>
<dbReference type="NCBIfam" id="TIGR00099">
    <property type="entry name" value="Cof-subfamily"/>
    <property type="match status" value="1"/>
</dbReference>
<dbReference type="Gene3D" id="3.30.1240.10">
    <property type="match status" value="1"/>
</dbReference>
<dbReference type="EMBL" id="DXHQ01000080">
    <property type="protein sequence ID" value="HIW09133.1"/>
    <property type="molecule type" value="Genomic_DNA"/>
</dbReference>
<gene>
    <name evidence="1" type="ORF">H9890_07020</name>
</gene>
<dbReference type="InterPro" id="IPR006379">
    <property type="entry name" value="HAD-SF_hydro_IIB"/>
</dbReference>
<organism evidence="1 2">
    <name type="scientific">Candidatus Faecalibacterium intestinigallinarum</name>
    <dbReference type="NCBI Taxonomy" id="2838581"/>
    <lineage>
        <taxon>Bacteria</taxon>
        <taxon>Bacillati</taxon>
        <taxon>Bacillota</taxon>
        <taxon>Clostridia</taxon>
        <taxon>Eubacteriales</taxon>
        <taxon>Oscillospiraceae</taxon>
        <taxon>Faecalibacterium</taxon>
    </lineage>
</organism>
<evidence type="ECO:0000313" key="2">
    <source>
        <dbReference type="Proteomes" id="UP000823933"/>
    </source>
</evidence>